<dbReference type="EMBL" id="MEZK01000029">
    <property type="protein sequence ID" value="OGD61940.1"/>
    <property type="molecule type" value="Genomic_DNA"/>
</dbReference>
<organism evidence="1 2">
    <name type="scientific">Candidatus Beckwithbacteria bacterium RBG_13_42_9</name>
    <dbReference type="NCBI Taxonomy" id="1797457"/>
    <lineage>
        <taxon>Bacteria</taxon>
        <taxon>Candidatus Beckwithiibacteriota</taxon>
    </lineage>
</organism>
<dbReference type="Proteomes" id="UP000177006">
    <property type="component" value="Unassembled WGS sequence"/>
</dbReference>
<name>A0A1F5E3Q9_9BACT</name>
<evidence type="ECO:0000313" key="2">
    <source>
        <dbReference type="Proteomes" id="UP000177006"/>
    </source>
</evidence>
<proteinExistence type="predicted"/>
<gene>
    <name evidence="1" type="ORF">A2160_01050</name>
</gene>
<dbReference type="AlphaFoldDB" id="A0A1F5E3Q9"/>
<comment type="caution">
    <text evidence="1">The sequence shown here is derived from an EMBL/GenBank/DDBJ whole genome shotgun (WGS) entry which is preliminary data.</text>
</comment>
<dbReference type="SUPFAM" id="SSF109604">
    <property type="entry name" value="HD-domain/PDEase-like"/>
    <property type="match status" value="1"/>
</dbReference>
<sequence>MKVSQVYQIYQTPKNLQGHQARTAALASIILESWTGVNLDKAAIVKACAVHDLAKPITFNLAKQAQFGMSEIEIKKLRQLQNELKAKYGNSEHQATIGICKEVGCSQSVVRLVDNLEWSYLPRLLKANDFESLIPIYCDMRIGPKGILLLRERLDDLKKRANSDDFEDNVKNGQALEELIKKNVEINLDLITEAQIEKRLKDLLDVEMM</sequence>
<protein>
    <recommendedName>
        <fullName evidence="3">HD domain-containing protein</fullName>
    </recommendedName>
</protein>
<evidence type="ECO:0000313" key="1">
    <source>
        <dbReference type="EMBL" id="OGD61940.1"/>
    </source>
</evidence>
<evidence type="ECO:0008006" key="3">
    <source>
        <dbReference type="Google" id="ProtNLM"/>
    </source>
</evidence>
<accession>A0A1F5E3Q9</accession>
<reference evidence="1 2" key="1">
    <citation type="journal article" date="2016" name="Nat. Commun.">
        <title>Thousands of microbial genomes shed light on interconnected biogeochemical processes in an aquifer system.</title>
        <authorList>
            <person name="Anantharaman K."/>
            <person name="Brown C.T."/>
            <person name="Hug L.A."/>
            <person name="Sharon I."/>
            <person name="Castelle C.J."/>
            <person name="Probst A.J."/>
            <person name="Thomas B.C."/>
            <person name="Singh A."/>
            <person name="Wilkins M.J."/>
            <person name="Karaoz U."/>
            <person name="Brodie E.L."/>
            <person name="Williams K.H."/>
            <person name="Hubbard S.S."/>
            <person name="Banfield J.F."/>
        </authorList>
    </citation>
    <scope>NUCLEOTIDE SEQUENCE [LARGE SCALE GENOMIC DNA]</scope>
</reference>